<dbReference type="Proteomes" id="UP000298030">
    <property type="component" value="Unassembled WGS sequence"/>
</dbReference>
<feature type="region of interest" description="Disordered" evidence="1">
    <location>
        <begin position="315"/>
        <end position="356"/>
    </location>
</feature>
<evidence type="ECO:0000256" key="1">
    <source>
        <dbReference type="SAM" id="MobiDB-lite"/>
    </source>
</evidence>
<name>A0A4Y7T9P1_COPMI</name>
<comment type="caution">
    <text evidence="2">The sequence shown here is derived from an EMBL/GenBank/DDBJ whole genome shotgun (WGS) entry which is preliminary data.</text>
</comment>
<feature type="region of interest" description="Disordered" evidence="1">
    <location>
        <begin position="379"/>
        <end position="445"/>
    </location>
</feature>
<feature type="compositionally biased region" description="Low complexity" evidence="1">
    <location>
        <begin position="330"/>
        <end position="347"/>
    </location>
</feature>
<feature type="compositionally biased region" description="Low complexity" evidence="1">
    <location>
        <begin position="205"/>
        <end position="229"/>
    </location>
</feature>
<dbReference type="EMBL" id="QPFP01000021">
    <property type="protein sequence ID" value="TEB30830.1"/>
    <property type="molecule type" value="Genomic_DNA"/>
</dbReference>
<feature type="region of interest" description="Disordered" evidence="1">
    <location>
        <begin position="183"/>
        <end position="273"/>
    </location>
</feature>
<reference evidence="2 3" key="1">
    <citation type="journal article" date="2019" name="Nat. Ecol. Evol.">
        <title>Megaphylogeny resolves global patterns of mushroom evolution.</title>
        <authorList>
            <person name="Varga T."/>
            <person name="Krizsan K."/>
            <person name="Foldi C."/>
            <person name="Dima B."/>
            <person name="Sanchez-Garcia M."/>
            <person name="Sanchez-Ramirez S."/>
            <person name="Szollosi G.J."/>
            <person name="Szarkandi J.G."/>
            <person name="Papp V."/>
            <person name="Albert L."/>
            <person name="Andreopoulos W."/>
            <person name="Angelini C."/>
            <person name="Antonin V."/>
            <person name="Barry K.W."/>
            <person name="Bougher N.L."/>
            <person name="Buchanan P."/>
            <person name="Buyck B."/>
            <person name="Bense V."/>
            <person name="Catcheside P."/>
            <person name="Chovatia M."/>
            <person name="Cooper J."/>
            <person name="Damon W."/>
            <person name="Desjardin D."/>
            <person name="Finy P."/>
            <person name="Geml J."/>
            <person name="Haridas S."/>
            <person name="Hughes K."/>
            <person name="Justo A."/>
            <person name="Karasinski D."/>
            <person name="Kautmanova I."/>
            <person name="Kiss B."/>
            <person name="Kocsube S."/>
            <person name="Kotiranta H."/>
            <person name="LaButti K.M."/>
            <person name="Lechner B.E."/>
            <person name="Liimatainen K."/>
            <person name="Lipzen A."/>
            <person name="Lukacs Z."/>
            <person name="Mihaltcheva S."/>
            <person name="Morgado L.N."/>
            <person name="Niskanen T."/>
            <person name="Noordeloos M.E."/>
            <person name="Ohm R.A."/>
            <person name="Ortiz-Santana B."/>
            <person name="Ovrebo C."/>
            <person name="Racz N."/>
            <person name="Riley R."/>
            <person name="Savchenko A."/>
            <person name="Shiryaev A."/>
            <person name="Soop K."/>
            <person name="Spirin V."/>
            <person name="Szebenyi C."/>
            <person name="Tomsovsky M."/>
            <person name="Tulloss R.E."/>
            <person name="Uehling J."/>
            <person name="Grigoriev I.V."/>
            <person name="Vagvolgyi C."/>
            <person name="Papp T."/>
            <person name="Martin F.M."/>
            <person name="Miettinen O."/>
            <person name="Hibbett D.S."/>
            <person name="Nagy L.G."/>
        </authorList>
    </citation>
    <scope>NUCLEOTIDE SEQUENCE [LARGE SCALE GENOMIC DNA]</scope>
    <source>
        <strain evidence="2 3">FP101781</strain>
    </source>
</reference>
<feature type="compositionally biased region" description="Polar residues" evidence="1">
    <location>
        <begin position="43"/>
        <end position="62"/>
    </location>
</feature>
<feature type="compositionally biased region" description="Low complexity" evidence="1">
    <location>
        <begin position="183"/>
        <end position="192"/>
    </location>
</feature>
<dbReference type="AlphaFoldDB" id="A0A4Y7T9P1"/>
<organism evidence="2 3">
    <name type="scientific">Coprinellus micaceus</name>
    <name type="common">Glistening ink-cap mushroom</name>
    <name type="synonym">Coprinus micaceus</name>
    <dbReference type="NCBI Taxonomy" id="71717"/>
    <lineage>
        <taxon>Eukaryota</taxon>
        <taxon>Fungi</taxon>
        <taxon>Dikarya</taxon>
        <taxon>Basidiomycota</taxon>
        <taxon>Agaricomycotina</taxon>
        <taxon>Agaricomycetes</taxon>
        <taxon>Agaricomycetidae</taxon>
        <taxon>Agaricales</taxon>
        <taxon>Agaricineae</taxon>
        <taxon>Psathyrellaceae</taxon>
        <taxon>Coprinellus</taxon>
    </lineage>
</organism>
<feature type="compositionally biased region" description="Polar residues" evidence="1">
    <location>
        <begin position="381"/>
        <end position="397"/>
    </location>
</feature>
<gene>
    <name evidence="2" type="ORF">FA13DRAFT_1791982</name>
</gene>
<proteinExistence type="predicted"/>
<accession>A0A4Y7T9P1</accession>
<feature type="region of interest" description="Disordered" evidence="1">
    <location>
        <begin position="1"/>
        <end position="82"/>
    </location>
</feature>
<feature type="region of interest" description="Disordered" evidence="1">
    <location>
        <begin position="552"/>
        <end position="594"/>
    </location>
</feature>
<evidence type="ECO:0000313" key="3">
    <source>
        <dbReference type="Proteomes" id="UP000298030"/>
    </source>
</evidence>
<keyword evidence="3" id="KW-1185">Reference proteome</keyword>
<feature type="compositionally biased region" description="Basic and acidic residues" evidence="1">
    <location>
        <begin position="13"/>
        <end position="26"/>
    </location>
</feature>
<sequence length="594" mass="63646">MPAVAGELNLGKLRQEPMQKSNDSHQDSGFAFGTPHDHLGDWSNETGNPATITTTRSPSLAPNSFEEAATSDSEYQDSDDVGADVLDPRTIATVLMELSQCPDLPCITDLERDATVEAVFRQRIRDVFLDYKGRSAREEHVTRVLCILMDVVQSPGVICIEPSLASSVQSSLYTVSSPIRSSVHTSSISTTTNEDEYASAEGYDTSTLSSSHTLHSSASTPTTRSAANSEGFSHRDPPQTPRTGTPSILVSTTSPPSTNSSSATIRSYSGGSMPNTSYVLSSDGEMRVVLSTSNLVVPLSPLPPPTLSLSSIRAVHQSSSTLHDGGVEQATGSTTPTSEGEGGAEPSQPQLQSELATSLQMALNVIVEHAHHLEQNMRAYQENSSPARSPQSRSKSPSGIKAFVKGLGLHPSRSRGPRGGEDASSVGEAQRSAPPSPSHPQHALSPEDIKQFNKILNKVLRRFAGCEYGILQDSPIIRKDMILHNLLIGCVVNHHHGRNAQQECCMPTANICVQVGLQTLVGTAQAIFDRRIHRIVAQAICEQFPHIPPDFFEDDSKDGDVDGGPQPRAATPGPLGNIDLRDLRRQHGRPSGNA</sequence>
<evidence type="ECO:0000313" key="2">
    <source>
        <dbReference type="EMBL" id="TEB30830.1"/>
    </source>
</evidence>
<protein>
    <submittedName>
        <fullName evidence="2">Uncharacterized protein</fullName>
    </submittedName>
</protein>
<feature type="compositionally biased region" description="Polar residues" evidence="1">
    <location>
        <begin position="241"/>
        <end position="250"/>
    </location>
</feature>
<feature type="compositionally biased region" description="Low complexity" evidence="1">
    <location>
        <begin position="251"/>
        <end position="264"/>
    </location>
</feature>